<accession>A0ABP6B1V2</accession>
<dbReference type="RefSeq" id="WP_344174597.1">
    <property type="nucleotide sequence ID" value="NZ_BAAARY010000041.1"/>
</dbReference>
<dbReference type="EMBL" id="BAAARY010000041">
    <property type="protein sequence ID" value="GAA2532906.1"/>
    <property type="molecule type" value="Genomic_DNA"/>
</dbReference>
<name>A0ABP6B1V2_9ACTN</name>
<evidence type="ECO:0000313" key="2">
    <source>
        <dbReference type="Proteomes" id="UP001499978"/>
    </source>
</evidence>
<dbReference type="Proteomes" id="UP001499978">
    <property type="component" value="Unassembled WGS sequence"/>
</dbReference>
<dbReference type="NCBIfam" id="NF035938">
    <property type="entry name" value="EboA_domain"/>
    <property type="match status" value="1"/>
</dbReference>
<proteinExistence type="predicted"/>
<gene>
    <name evidence="1" type="ORF">GCM10010201_35560</name>
</gene>
<organism evidence="1 2">
    <name type="scientific">Pilimelia columellifera subsp. columellifera</name>
    <dbReference type="NCBI Taxonomy" id="706583"/>
    <lineage>
        <taxon>Bacteria</taxon>
        <taxon>Bacillati</taxon>
        <taxon>Actinomycetota</taxon>
        <taxon>Actinomycetes</taxon>
        <taxon>Micromonosporales</taxon>
        <taxon>Micromonosporaceae</taxon>
        <taxon>Pilimelia</taxon>
    </lineage>
</organism>
<keyword evidence="2" id="KW-1185">Reference proteome</keyword>
<comment type="caution">
    <text evidence="1">The sequence shown here is derived from an EMBL/GenBank/DDBJ whole genome shotgun (WGS) entry which is preliminary data.</text>
</comment>
<evidence type="ECO:0000313" key="1">
    <source>
        <dbReference type="EMBL" id="GAA2532906.1"/>
    </source>
</evidence>
<reference evidence="2" key="1">
    <citation type="journal article" date="2019" name="Int. J. Syst. Evol. Microbiol.">
        <title>The Global Catalogue of Microorganisms (GCM) 10K type strain sequencing project: providing services to taxonomists for standard genome sequencing and annotation.</title>
        <authorList>
            <consortium name="The Broad Institute Genomics Platform"/>
            <consortium name="The Broad Institute Genome Sequencing Center for Infectious Disease"/>
            <person name="Wu L."/>
            <person name="Ma J."/>
        </authorList>
    </citation>
    <scope>NUCLEOTIDE SEQUENCE [LARGE SCALE GENOMIC DNA]</scope>
    <source>
        <strain evidence="2">JCM 3367</strain>
    </source>
</reference>
<protein>
    <submittedName>
        <fullName evidence="1">EboA domain-containing protein</fullName>
    </submittedName>
</protein>
<dbReference type="InterPro" id="IPR047715">
    <property type="entry name" value="EboA_dom"/>
</dbReference>
<sequence length="218" mass="23072">MSATVPGPEPRWGIAELRAALLARDGGDWLRRAEAEVNNHPDAVARLFAEVPRRLAPHPVAGWPAGVAGRAVLLAALLTAPAGGPDRLVDLYRYADSGEKLAILCALPELPDRGELTAVGLPLLHDALRTNDIRLVAAALGPYARHLGPEAWRQGVLKCVFMGIPLAVVDRLSERADAELAVMLHGLAAERLAAGRDLPADAVALLRSLSGPTTAREN</sequence>